<gene>
    <name evidence="2" type="primary">Cni-Y73B6BL.22</name>
    <name evidence="2" type="synonym">Cnig_chr_IV.g13545</name>
    <name evidence="2" type="ORF">B9Z55_013545</name>
</gene>
<feature type="transmembrane region" description="Helical" evidence="1">
    <location>
        <begin position="66"/>
        <end position="86"/>
    </location>
</feature>
<keyword evidence="3" id="KW-1185">Reference proteome</keyword>
<name>A0A2G5U271_9PELO</name>
<keyword evidence="1" id="KW-0472">Membrane</keyword>
<protein>
    <submittedName>
        <fullName evidence="2">Uncharacterized protein</fullName>
    </submittedName>
</protein>
<dbReference type="OrthoDB" id="10407375at2759"/>
<accession>A0A2G5U271</accession>
<organism evidence="2 3">
    <name type="scientific">Caenorhabditis nigoni</name>
    <dbReference type="NCBI Taxonomy" id="1611254"/>
    <lineage>
        <taxon>Eukaryota</taxon>
        <taxon>Metazoa</taxon>
        <taxon>Ecdysozoa</taxon>
        <taxon>Nematoda</taxon>
        <taxon>Chromadorea</taxon>
        <taxon>Rhabditida</taxon>
        <taxon>Rhabditina</taxon>
        <taxon>Rhabditomorpha</taxon>
        <taxon>Rhabditoidea</taxon>
        <taxon>Rhabditidae</taxon>
        <taxon>Peloderinae</taxon>
        <taxon>Caenorhabditis</taxon>
    </lineage>
</organism>
<evidence type="ECO:0000313" key="3">
    <source>
        <dbReference type="Proteomes" id="UP000230233"/>
    </source>
</evidence>
<comment type="caution">
    <text evidence="2">The sequence shown here is derived from an EMBL/GenBank/DDBJ whole genome shotgun (WGS) entry which is preliminary data.</text>
</comment>
<dbReference type="AlphaFoldDB" id="A0A2G5U271"/>
<dbReference type="EMBL" id="PDUG01000004">
    <property type="protein sequence ID" value="PIC33637.1"/>
    <property type="molecule type" value="Genomic_DNA"/>
</dbReference>
<dbReference type="Proteomes" id="UP000230233">
    <property type="component" value="Chromosome IV"/>
</dbReference>
<keyword evidence="1" id="KW-1133">Transmembrane helix</keyword>
<reference evidence="3" key="1">
    <citation type="submission" date="2017-10" db="EMBL/GenBank/DDBJ databases">
        <title>Rapid genome shrinkage in a self-fertile nematode reveals novel sperm competition proteins.</title>
        <authorList>
            <person name="Yin D."/>
            <person name="Schwarz E.M."/>
            <person name="Thomas C.G."/>
            <person name="Felde R.L."/>
            <person name="Korf I.F."/>
            <person name="Cutter A.D."/>
            <person name="Schartner C.M."/>
            <person name="Ralston E.J."/>
            <person name="Meyer B.J."/>
            <person name="Haag E.S."/>
        </authorList>
    </citation>
    <scope>NUCLEOTIDE SEQUENCE [LARGE SCALE GENOMIC DNA]</scope>
    <source>
        <strain evidence="3">JU1422</strain>
    </source>
</reference>
<evidence type="ECO:0000256" key="1">
    <source>
        <dbReference type="SAM" id="Phobius"/>
    </source>
</evidence>
<evidence type="ECO:0000313" key="2">
    <source>
        <dbReference type="EMBL" id="PIC33637.1"/>
    </source>
</evidence>
<keyword evidence="1" id="KW-0812">Transmembrane</keyword>
<sequence>MCRKKLLTELTDQTAQPEKSVNTMRDYIAKADDIRTKLLDSMLRRLEMKKEQVLEQSWEICDWRMYVHWLLIAAILIVFCVLRYGVEKVHLQPTEGRDGDPIVEYKDRQLEKTSEAFRARHRQ</sequence>
<proteinExistence type="predicted"/>